<dbReference type="GO" id="GO:0005524">
    <property type="term" value="F:ATP binding"/>
    <property type="evidence" value="ECO:0007669"/>
    <property type="project" value="UniProtKB-KW"/>
</dbReference>
<dbReference type="GO" id="GO:0006355">
    <property type="term" value="P:regulation of DNA-templated transcription"/>
    <property type="evidence" value="ECO:0007669"/>
    <property type="project" value="InterPro"/>
</dbReference>
<name>H5TFT6_GORO1</name>
<dbReference type="STRING" id="1108044.GOOTI_005_00220"/>
<evidence type="ECO:0000313" key="6">
    <source>
        <dbReference type="EMBL" id="GAB32344.1"/>
    </source>
</evidence>
<gene>
    <name evidence="6" type="ORF">GOOTI_005_00220</name>
</gene>
<dbReference type="Pfam" id="PF25601">
    <property type="entry name" value="AAA_lid_14"/>
    <property type="match status" value="1"/>
</dbReference>
<keyword evidence="1" id="KW-0547">Nucleotide-binding</keyword>
<evidence type="ECO:0000313" key="7">
    <source>
        <dbReference type="Proteomes" id="UP000005038"/>
    </source>
</evidence>
<sequence>MSAALSTATRPEIDTSWHRSALNGLMPDAVPEVAVDEDVSNCAQLLRISRPILEVAADQLADTDVALLLTDRESRLISRVFGGTAVERNLDRLGAVHGSYMPEDAVGTTALGTPTETRQPIEVNGDEHFLDVYKHLSCYGFPILHPVTNRLECVLCMTSVGVEAHPLFRPFVQRIASEIRAGLLEHSRSAHQQLVDTYHRIATRRQIAVVALGDDVQLLNNAAVDQTDPTDIAVLRSIAASSLAMPPTVTLSSGRTVELHGERVPACRGMVFALVPSDDRIHPPRRSSYHRGNSCVFDVPSFVVSADRSLAVTGAPGTGRSSYARLAINGARAEIIDASGCLAAGSRPDILGATGAARASGSVLVVDNADALTDGDATTLRHVIAQRKQPVVVVTGPAADSSASVAALCALCTDRVDLAPIRHRPKHIAAASNHFLRQHSPAGARLHAAALDALVAHSWPANYTELDRVVERAVEHAASCGHENLIELTDLPRHLRVSGRPARLTLHERVERQGIIDALADCDGNKVHAAKQLGISRSTLYARIRSLAIEL</sequence>
<dbReference type="GO" id="GO:0043565">
    <property type="term" value="F:sequence-specific DNA binding"/>
    <property type="evidence" value="ECO:0007669"/>
    <property type="project" value="InterPro"/>
</dbReference>
<keyword evidence="3" id="KW-0805">Transcription regulation</keyword>
<comment type="caution">
    <text evidence="6">The sequence shown here is derived from an EMBL/GenBank/DDBJ whole genome shotgun (WGS) entry which is preliminary data.</text>
</comment>
<keyword evidence="7" id="KW-1185">Reference proteome</keyword>
<dbReference type="InterPro" id="IPR002078">
    <property type="entry name" value="Sigma_54_int"/>
</dbReference>
<dbReference type="PANTHER" id="PTHR32071:SF122">
    <property type="entry name" value="SIGMA FACTOR"/>
    <property type="match status" value="1"/>
</dbReference>
<dbReference type="Proteomes" id="UP000005038">
    <property type="component" value="Unassembled WGS sequence"/>
</dbReference>
<accession>H5TFT6</accession>
<keyword evidence="2" id="KW-0067">ATP-binding</keyword>
<dbReference type="Pfam" id="PF02954">
    <property type="entry name" value="HTH_8"/>
    <property type="match status" value="1"/>
</dbReference>
<dbReference type="SUPFAM" id="SSF52540">
    <property type="entry name" value="P-loop containing nucleoside triphosphate hydrolases"/>
    <property type="match status" value="1"/>
</dbReference>
<dbReference type="PANTHER" id="PTHR32071">
    <property type="entry name" value="TRANSCRIPTIONAL REGULATORY PROTEIN"/>
    <property type="match status" value="1"/>
</dbReference>
<dbReference type="InterPro" id="IPR002197">
    <property type="entry name" value="HTH_Fis"/>
</dbReference>
<keyword evidence="4" id="KW-0804">Transcription</keyword>
<dbReference type="Gene3D" id="1.10.10.60">
    <property type="entry name" value="Homeodomain-like"/>
    <property type="match status" value="1"/>
</dbReference>
<dbReference type="Gene3D" id="1.10.8.60">
    <property type="match status" value="1"/>
</dbReference>
<dbReference type="OrthoDB" id="5496274at2"/>
<dbReference type="InterPro" id="IPR027417">
    <property type="entry name" value="P-loop_NTPase"/>
</dbReference>
<proteinExistence type="predicted"/>
<evidence type="ECO:0000256" key="4">
    <source>
        <dbReference type="ARBA" id="ARBA00023163"/>
    </source>
</evidence>
<evidence type="ECO:0000256" key="3">
    <source>
        <dbReference type="ARBA" id="ARBA00023015"/>
    </source>
</evidence>
<dbReference type="InterPro" id="IPR058031">
    <property type="entry name" value="AAA_lid_NorR"/>
</dbReference>
<evidence type="ECO:0000259" key="5">
    <source>
        <dbReference type="PROSITE" id="PS50045"/>
    </source>
</evidence>
<evidence type="ECO:0000256" key="2">
    <source>
        <dbReference type="ARBA" id="ARBA00022840"/>
    </source>
</evidence>
<dbReference type="InterPro" id="IPR009057">
    <property type="entry name" value="Homeodomain-like_sf"/>
</dbReference>
<dbReference type="PRINTS" id="PR01590">
    <property type="entry name" value="HTHFIS"/>
</dbReference>
<organism evidence="6 7">
    <name type="scientific">Gordonia otitidis (strain DSM 44809 / CCUG 52243 / JCM 12355 / NBRC 100426 / IFM 10032)</name>
    <dbReference type="NCBI Taxonomy" id="1108044"/>
    <lineage>
        <taxon>Bacteria</taxon>
        <taxon>Bacillati</taxon>
        <taxon>Actinomycetota</taxon>
        <taxon>Actinomycetes</taxon>
        <taxon>Mycobacteriales</taxon>
        <taxon>Gordoniaceae</taxon>
        <taxon>Gordonia</taxon>
    </lineage>
</organism>
<reference evidence="6" key="1">
    <citation type="submission" date="2012-02" db="EMBL/GenBank/DDBJ databases">
        <title>Whole genome shotgun sequence of Gordonia otitidis NBRC 100426.</title>
        <authorList>
            <person name="Yoshida I."/>
            <person name="Hosoyama A."/>
            <person name="Tsuchikane K."/>
            <person name="Katsumata H."/>
            <person name="Yamazaki S."/>
            <person name="Fujita N."/>
        </authorList>
    </citation>
    <scope>NUCLEOTIDE SEQUENCE [LARGE SCALE GENOMIC DNA]</scope>
    <source>
        <strain evidence="6">NBRC 100426</strain>
    </source>
</reference>
<dbReference type="AlphaFoldDB" id="H5TFT6"/>
<feature type="domain" description="Sigma-54 factor interaction" evidence="5">
    <location>
        <begin position="416"/>
        <end position="475"/>
    </location>
</feature>
<dbReference type="PROSITE" id="PS50045">
    <property type="entry name" value="SIGMA54_INTERACT_4"/>
    <property type="match status" value="1"/>
</dbReference>
<dbReference type="Gene3D" id="3.30.450.40">
    <property type="match status" value="1"/>
</dbReference>
<evidence type="ECO:0000256" key="1">
    <source>
        <dbReference type="ARBA" id="ARBA00022741"/>
    </source>
</evidence>
<protein>
    <submittedName>
        <fullName evidence="6">Fis family transcriptional regulator</fullName>
    </submittedName>
</protein>
<dbReference type="SUPFAM" id="SSF46689">
    <property type="entry name" value="Homeodomain-like"/>
    <property type="match status" value="1"/>
</dbReference>
<dbReference type="InterPro" id="IPR029016">
    <property type="entry name" value="GAF-like_dom_sf"/>
</dbReference>
<dbReference type="EMBL" id="BAFB01000005">
    <property type="protein sequence ID" value="GAB32344.1"/>
    <property type="molecule type" value="Genomic_DNA"/>
</dbReference>
<dbReference type="RefSeq" id="WP_007236619.1">
    <property type="nucleotide sequence ID" value="NZ_BAFB01000005.1"/>
</dbReference>